<dbReference type="OrthoDB" id="9800872at2"/>
<feature type="signal peptide" evidence="1">
    <location>
        <begin position="1"/>
        <end position="25"/>
    </location>
</feature>
<proteinExistence type="predicted"/>
<keyword evidence="1" id="KW-0732">Signal</keyword>
<dbReference type="SMART" id="SM00450">
    <property type="entry name" value="RHOD"/>
    <property type="match status" value="1"/>
</dbReference>
<dbReference type="PROSITE" id="PS50206">
    <property type="entry name" value="RHODANESE_3"/>
    <property type="match status" value="1"/>
</dbReference>
<evidence type="ECO:0000259" key="2">
    <source>
        <dbReference type="PROSITE" id="PS50206"/>
    </source>
</evidence>
<organism evidence="3 4">
    <name type="scientific">Microcella frigidaquae</name>
    <dbReference type="NCBI Taxonomy" id="424758"/>
    <lineage>
        <taxon>Bacteria</taxon>
        <taxon>Bacillati</taxon>
        <taxon>Actinomycetota</taxon>
        <taxon>Actinomycetes</taxon>
        <taxon>Micrococcales</taxon>
        <taxon>Microbacteriaceae</taxon>
        <taxon>Microcella</taxon>
    </lineage>
</organism>
<name>A0A840X496_9MICO</name>
<dbReference type="Gene3D" id="3.40.250.10">
    <property type="entry name" value="Rhodanese-like domain"/>
    <property type="match status" value="1"/>
</dbReference>
<protein>
    <submittedName>
        <fullName evidence="3">Rhodanese-related sulfurtransferase</fullName>
    </submittedName>
</protein>
<evidence type="ECO:0000256" key="1">
    <source>
        <dbReference type="SAM" id="SignalP"/>
    </source>
</evidence>
<accession>A0A840X496</accession>
<gene>
    <name evidence="3" type="ORF">BJ959_000567</name>
</gene>
<feature type="domain" description="Rhodanese" evidence="2">
    <location>
        <begin position="30"/>
        <end position="109"/>
    </location>
</feature>
<dbReference type="InterPro" id="IPR052367">
    <property type="entry name" value="Thiosulfate_ST/Rhodanese-like"/>
</dbReference>
<dbReference type="PROSITE" id="PS51257">
    <property type="entry name" value="PROKAR_LIPOPROTEIN"/>
    <property type="match status" value="1"/>
</dbReference>
<keyword evidence="4" id="KW-1185">Reference proteome</keyword>
<reference evidence="3 4" key="1">
    <citation type="submission" date="2020-08" db="EMBL/GenBank/DDBJ databases">
        <title>Sequencing the genomes of 1000 actinobacteria strains.</title>
        <authorList>
            <person name="Klenk H.-P."/>
        </authorList>
    </citation>
    <scope>NUCLEOTIDE SEQUENCE [LARGE SCALE GENOMIC DNA]</scope>
    <source>
        <strain evidence="3 4">DSM 23889</strain>
    </source>
</reference>
<evidence type="ECO:0000313" key="4">
    <source>
        <dbReference type="Proteomes" id="UP000552883"/>
    </source>
</evidence>
<dbReference type="InterPro" id="IPR036873">
    <property type="entry name" value="Rhodanese-like_dom_sf"/>
</dbReference>
<dbReference type="CDD" id="cd00158">
    <property type="entry name" value="RHOD"/>
    <property type="match status" value="1"/>
</dbReference>
<sequence>MRRLLLALSLTLGLAVGVSACTAPAEPVALAESTVVIDVRTPAEFAGGHLEGAVNIDVQSPDFEAQISALDPAGSYYVYCRSGNRSAQAIDRMAALGFTDLTNGGSVESASSATGIPVVTGP</sequence>
<dbReference type="SUPFAM" id="SSF52821">
    <property type="entry name" value="Rhodanese/Cell cycle control phosphatase"/>
    <property type="match status" value="1"/>
</dbReference>
<dbReference type="InterPro" id="IPR001763">
    <property type="entry name" value="Rhodanese-like_dom"/>
</dbReference>
<dbReference type="PANTHER" id="PTHR45431">
    <property type="entry name" value="RHODANESE-LIKE DOMAIN-CONTAINING PROTEIN 15, CHLOROPLASTIC"/>
    <property type="match status" value="1"/>
</dbReference>
<comment type="caution">
    <text evidence="3">The sequence shown here is derived from an EMBL/GenBank/DDBJ whole genome shotgun (WGS) entry which is preliminary data.</text>
</comment>
<dbReference type="PANTHER" id="PTHR45431:SF3">
    <property type="entry name" value="RHODANESE-LIKE DOMAIN-CONTAINING PROTEIN 15, CHLOROPLASTIC"/>
    <property type="match status" value="1"/>
</dbReference>
<dbReference type="Pfam" id="PF00581">
    <property type="entry name" value="Rhodanese"/>
    <property type="match status" value="1"/>
</dbReference>
<dbReference type="AlphaFoldDB" id="A0A840X496"/>
<dbReference type="GO" id="GO:0016740">
    <property type="term" value="F:transferase activity"/>
    <property type="evidence" value="ECO:0007669"/>
    <property type="project" value="UniProtKB-KW"/>
</dbReference>
<feature type="chain" id="PRO_5032498718" evidence="1">
    <location>
        <begin position="26"/>
        <end position="122"/>
    </location>
</feature>
<keyword evidence="3" id="KW-0808">Transferase</keyword>
<dbReference type="Proteomes" id="UP000552883">
    <property type="component" value="Unassembled WGS sequence"/>
</dbReference>
<dbReference type="RefSeq" id="WP_153981677.1">
    <property type="nucleotide sequence ID" value="NZ_BAAANZ010000011.1"/>
</dbReference>
<evidence type="ECO:0000313" key="3">
    <source>
        <dbReference type="EMBL" id="MBB5617071.1"/>
    </source>
</evidence>
<dbReference type="EMBL" id="JACHBS010000001">
    <property type="protein sequence ID" value="MBB5617071.1"/>
    <property type="molecule type" value="Genomic_DNA"/>
</dbReference>